<dbReference type="InterPro" id="IPR041669">
    <property type="entry name" value="TetR_C_15"/>
</dbReference>
<dbReference type="Pfam" id="PF17918">
    <property type="entry name" value="TetR_C_15"/>
    <property type="match status" value="1"/>
</dbReference>
<accession>A0A833M0D0</accession>
<dbReference type="SUPFAM" id="SSF46689">
    <property type="entry name" value="Homeodomain-like"/>
    <property type="match status" value="1"/>
</dbReference>
<dbReference type="Pfam" id="PF00440">
    <property type="entry name" value="TetR_N"/>
    <property type="match status" value="1"/>
</dbReference>
<proteinExistence type="predicted"/>
<feature type="domain" description="HTH tetR-type" evidence="3">
    <location>
        <begin position="27"/>
        <end position="87"/>
    </location>
</feature>
<dbReference type="AlphaFoldDB" id="A0A833M0D0"/>
<reference evidence="4 5" key="1">
    <citation type="submission" date="2019-10" db="EMBL/GenBank/DDBJ databases">
        <title>Extracellular Electron Transfer in a Candidatus Methanoperedens spp. Enrichment Culture.</title>
        <authorList>
            <person name="Berger S."/>
            <person name="Rangel Shaw D."/>
            <person name="Berben T."/>
            <person name="In 'T Zandt M."/>
            <person name="Frank J."/>
            <person name="Reimann J."/>
            <person name="Jetten M.S.M."/>
            <person name="Welte C.U."/>
        </authorList>
    </citation>
    <scope>NUCLEOTIDE SEQUENCE [LARGE SCALE GENOMIC DNA]</scope>
    <source>
        <strain evidence="4">SB12</strain>
    </source>
</reference>
<evidence type="ECO:0000313" key="4">
    <source>
        <dbReference type="EMBL" id="KAB2935315.1"/>
    </source>
</evidence>
<dbReference type="InterPro" id="IPR009057">
    <property type="entry name" value="Homeodomain-like_sf"/>
</dbReference>
<dbReference type="GO" id="GO:0003677">
    <property type="term" value="F:DNA binding"/>
    <property type="evidence" value="ECO:0007669"/>
    <property type="project" value="UniProtKB-UniRule"/>
</dbReference>
<evidence type="ECO:0000256" key="2">
    <source>
        <dbReference type="PROSITE-ProRule" id="PRU00335"/>
    </source>
</evidence>
<protein>
    <submittedName>
        <fullName evidence="4">TetR/AcrR family transcriptional regulator</fullName>
    </submittedName>
</protein>
<dbReference type="InterPro" id="IPR001647">
    <property type="entry name" value="HTH_TetR"/>
</dbReference>
<evidence type="ECO:0000259" key="3">
    <source>
        <dbReference type="PROSITE" id="PS50977"/>
    </source>
</evidence>
<feature type="DNA-binding region" description="H-T-H motif" evidence="2">
    <location>
        <begin position="50"/>
        <end position="69"/>
    </location>
</feature>
<evidence type="ECO:0000313" key="5">
    <source>
        <dbReference type="Proteomes" id="UP000460298"/>
    </source>
</evidence>
<keyword evidence="1 2" id="KW-0238">DNA-binding</keyword>
<dbReference type="Gene3D" id="1.10.357.10">
    <property type="entry name" value="Tetracycline Repressor, domain 2"/>
    <property type="match status" value="1"/>
</dbReference>
<name>A0A833M0D0_9LEPT</name>
<dbReference type="PROSITE" id="PS50977">
    <property type="entry name" value="HTH_TETR_2"/>
    <property type="match status" value="1"/>
</dbReference>
<dbReference type="Proteomes" id="UP000460298">
    <property type="component" value="Unassembled WGS sequence"/>
</dbReference>
<evidence type="ECO:0000256" key="1">
    <source>
        <dbReference type="ARBA" id="ARBA00023125"/>
    </source>
</evidence>
<gene>
    <name evidence="4" type="ORF">F9K24_00885</name>
</gene>
<comment type="caution">
    <text evidence="4">The sequence shown here is derived from an EMBL/GenBank/DDBJ whole genome shotgun (WGS) entry which is preliminary data.</text>
</comment>
<dbReference type="EMBL" id="WBUI01000001">
    <property type="protein sequence ID" value="KAB2935315.1"/>
    <property type="molecule type" value="Genomic_DNA"/>
</dbReference>
<organism evidence="4 5">
    <name type="scientific">Leptonema illini</name>
    <dbReference type="NCBI Taxonomy" id="183"/>
    <lineage>
        <taxon>Bacteria</taxon>
        <taxon>Pseudomonadati</taxon>
        <taxon>Spirochaetota</taxon>
        <taxon>Spirochaetia</taxon>
        <taxon>Leptospirales</taxon>
        <taxon>Leptospiraceae</taxon>
        <taxon>Leptonema</taxon>
    </lineage>
</organism>
<sequence length="215" mass="24335">MDTKLVDASLLPELAPRPFKFTSKQGRTRRATLLASALEFLREKAPEEITLAMVCERAEIPRPSAYHFFPNIEAIFLGIRMLHGEMLIEQATDLESEKFKNWQAYIERFIDVAVDVTKSETAFPRLVYGYGAMLSGARELGQDIDTRMARVSLDGLHQHFGIEPFDREEEIASIGLAIGDSVLRFSYRKHADLIEPLVQEAKRAVIAYLATYLKG</sequence>